<evidence type="ECO:0000313" key="1">
    <source>
        <dbReference type="EMBL" id="KAF5835321.1"/>
    </source>
</evidence>
<sequence>MMACAWVRWAPASQLLDLLGSVGKGSHEDCNLRLFACKHAWTALRNPSPDCALSCSSVCAMTAFLACLCKMRKHAWATLRRNALLVDLFGDMHDDCIPCMFVSNTQTCQNYLARLIISLGGLECSACRFVRRHA</sequence>
<dbReference type="Proteomes" id="UP000815325">
    <property type="component" value="Unassembled WGS sequence"/>
</dbReference>
<gene>
    <name evidence="1" type="ORF">DUNSADRAFT_7552</name>
</gene>
<keyword evidence="2" id="KW-1185">Reference proteome</keyword>
<proteinExistence type="predicted"/>
<reference evidence="1" key="1">
    <citation type="submission" date="2017-08" db="EMBL/GenBank/DDBJ databases">
        <authorList>
            <person name="Polle J.E."/>
            <person name="Barry K."/>
            <person name="Cushman J."/>
            <person name="Schmutz J."/>
            <person name="Tran D."/>
            <person name="Hathwaick L.T."/>
            <person name="Yim W.C."/>
            <person name="Jenkins J."/>
            <person name="Mckie-Krisberg Z.M."/>
            <person name="Prochnik S."/>
            <person name="Lindquist E."/>
            <person name="Dockter R.B."/>
            <person name="Adam C."/>
            <person name="Molina H."/>
            <person name="Bunkerborg J."/>
            <person name="Jin E."/>
            <person name="Buchheim M."/>
            <person name="Magnuson J."/>
        </authorList>
    </citation>
    <scope>NUCLEOTIDE SEQUENCE</scope>
    <source>
        <strain evidence="1">CCAP 19/18</strain>
    </source>
</reference>
<name>A0ABQ7GL85_DUNSA</name>
<evidence type="ECO:0008006" key="3">
    <source>
        <dbReference type="Google" id="ProtNLM"/>
    </source>
</evidence>
<dbReference type="EMBL" id="MU069711">
    <property type="protein sequence ID" value="KAF5835321.1"/>
    <property type="molecule type" value="Genomic_DNA"/>
</dbReference>
<evidence type="ECO:0000313" key="2">
    <source>
        <dbReference type="Proteomes" id="UP000815325"/>
    </source>
</evidence>
<comment type="caution">
    <text evidence="1">The sequence shown here is derived from an EMBL/GenBank/DDBJ whole genome shotgun (WGS) entry which is preliminary data.</text>
</comment>
<protein>
    <recommendedName>
        <fullName evidence="3">Secreted protein</fullName>
    </recommendedName>
</protein>
<accession>A0ABQ7GL85</accession>
<organism evidence="1 2">
    <name type="scientific">Dunaliella salina</name>
    <name type="common">Green alga</name>
    <name type="synonym">Protococcus salinus</name>
    <dbReference type="NCBI Taxonomy" id="3046"/>
    <lineage>
        <taxon>Eukaryota</taxon>
        <taxon>Viridiplantae</taxon>
        <taxon>Chlorophyta</taxon>
        <taxon>core chlorophytes</taxon>
        <taxon>Chlorophyceae</taxon>
        <taxon>CS clade</taxon>
        <taxon>Chlamydomonadales</taxon>
        <taxon>Dunaliellaceae</taxon>
        <taxon>Dunaliella</taxon>
    </lineage>
</organism>